<evidence type="ECO:0000313" key="1">
    <source>
        <dbReference type="EMBL" id="OJG19205.1"/>
    </source>
</evidence>
<accession>A0A1L8RHM6</accession>
<dbReference type="STRING" id="214095.RU97_GL000776"/>
<comment type="caution">
    <text evidence="1">The sequence shown here is derived from an EMBL/GenBank/DDBJ whole genome shotgun (WGS) entry which is preliminary data.</text>
</comment>
<proteinExistence type="predicted"/>
<evidence type="ECO:0008006" key="3">
    <source>
        <dbReference type="Google" id="ProtNLM"/>
    </source>
</evidence>
<keyword evidence="2" id="KW-1185">Reference proteome</keyword>
<reference evidence="1 2" key="1">
    <citation type="submission" date="2014-12" db="EMBL/GenBank/DDBJ databases">
        <title>Draft genome sequences of 29 type strains of Enterococci.</title>
        <authorList>
            <person name="Zhong Z."/>
            <person name="Sun Z."/>
            <person name="Liu W."/>
            <person name="Zhang W."/>
            <person name="Zhang H."/>
        </authorList>
    </citation>
    <scope>NUCLEOTIDE SEQUENCE [LARGE SCALE GENOMIC DNA]</scope>
    <source>
        <strain evidence="1 2">DSM 17029</strain>
    </source>
</reference>
<evidence type="ECO:0000313" key="2">
    <source>
        <dbReference type="Proteomes" id="UP000181884"/>
    </source>
</evidence>
<organism evidence="1 2">
    <name type="scientific">Enterococcus canis</name>
    <dbReference type="NCBI Taxonomy" id="214095"/>
    <lineage>
        <taxon>Bacteria</taxon>
        <taxon>Bacillati</taxon>
        <taxon>Bacillota</taxon>
        <taxon>Bacilli</taxon>
        <taxon>Lactobacillales</taxon>
        <taxon>Enterococcaceae</taxon>
        <taxon>Enterococcus</taxon>
    </lineage>
</organism>
<dbReference type="Proteomes" id="UP000181884">
    <property type="component" value="Unassembled WGS sequence"/>
</dbReference>
<name>A0A1L8RHM6_9ENTE</name>
<dbReference type="RefSeq" id="WP_067389452.1">
    <property type="nucleotide sequence ID" value="NZ_JXKH01000002.1"/>
</dbReference>
<sequence length="332" mass="38694">MFILSLFKSQYNLKATTLFQLLKGKRTLSVLLFGYFNDLLPFLGVMPQLTEQVFQREIDALVNQGFLAVHQSYQITSAGLARLEAEELPQLATLDGYRYQKCQDEGRRLLLFSVQVISEGLHHEKRYLPLETSPFYTQQIRNWLRQVPASGSELLYEEWQSLFLKHSQADLLARQFTGWQTTGASQQQLYPLTAPWHTLQYWNDWHQLFALLSKETTPLLLGLVGATLKNGLNQSMLETRQLLKAAPTATLTELATRRRVKESTIRDHLLELAMLDLLPFYPASIYDEVVAQAKLPMRELDYRQFVTTKEPQDYFWFRLAQIKQKREETKWI</sequence>
<dbReference type="AlphaFoldDB" id="A0A1L8RHM6"/>
<protein>
    <recommendedName>
        <fullName evidence="3">Helicase Helix-turn-helix domain-containing protein</fullName>
    </recommendedName>
</protein>
<gene>
    <name evidence="1" type="ORF">RU97_GL000776</name>
</gene>
<dbReference type="EMBL" id="JXKH01000002">
    <property type="protein sequence ID" value="OJG19205.1"/>
    <property type="molecule type" value="Genomic_DNA"/>
</dbReference>